<dbReference type="EMBL" id="CAHJWF010000612">
    <property type="protein sequence ID" value="CAB5508415.1"/>
    <property type="molecule type" value="Genomic_DNA"/>
</dbReference>
<evidence type="ECO:0000313" key="3">
    <source>
        <dbReference type="Proteomes" id="UP000626656"/>
    </source>
</evidence>
<dbReference type="Pfam" id="PF08878">
    <property type="entry name" value="HamA"/>
    <property type="match status" value="1"/>
</dbReference>
<accession>A0ABN7GGI7</accession>
<name>A0ABN7GGI7_9GAMM</name>
<sequence>MTDSAKKLRISDDSGKGSELCEILLYGIMKDYYTALSVVPKIFYKQNVNDNAKGADSVHIVIDNNEQDFSLWFGEAKFYQNIDGAINSAINSVDGFLRNDEQIRKENSIIM</sequence>
<evidence type="ECO:0000259" key="1">
    <source>
        <dbReference type="Pfam" id="PF08878"/>
    </source>
</evidence>
<reference evidence="2 3" key="1">
    <citation type="submission" date="2020-05" db="EMBL/GenBank/DDBJ databases">
        <authorList>
            <person name="Petersen J."/>
            <person name="Sayavedra L."/>
        </authorList>
    </citation>
    <scope>NUCLEOTIDE SEQUENCE [LARGE SCALE GENOMIC DNA]</scope>
    <source>
        <strain evidence="2">B azoricus SOX ET2 1586I</strain>
    </source>
</reference>
<dbReference type="InterPro" id="IPR014976">
    <property type="entry name" value="AbpA_HamA_C"/>
</dbReference>
<protein>
    <recommendedName>
        <fullName evidence="1">Anti-bacteriophage protein A/HamA C-terminal domain-containing protein</fullName>
    </recommendedName>
</protein>
<proteinExistence type="predicted"/>
<feature type="domain" description="Anti-bacteriophage protein A/HamA C-terminal" evidence="1">
    <location>
        <begin position="5"/>
        <end position="110"/>
    </location>
</feature>
<dbReference type="Proteomes" id="UP000626656">
    <property type="component" value="Unassembled WGS sequence"/>
</dbReference>
<comment type="caution">
    <text evidence="2">The sequence shown here is derived from an EMBL/GenBank/DDBJ whole genome shotgun (WGS) entry which is preliminary data.</text>
</comment>
<gene>
    <name evidence="2" type="ORF">AZO1586I_2690</name>
</gene>
<evidence type="ECO:0000313" key="2">
    <source>
        <dbReference type="EMBL" id="CAB5508415.1"/>
    </source>
</evidence>
<keyword evidence="3" id="KW-1185">Reference proteome</keyword>
<organism evidence="2 3">
    <name type="scientific">Bathymodiolus thermophilus thioautotrophic gill symbiont</name>
    <dbReference type="NCBI Taxonomy" id="2360"/>
    <lineage>
        <taxon>Bacteria</taxon>
        <taxon>Pseudomonadati</taxon>
        <taxon>Pseudomonadota</taxon>
        <taxon>Gammaproteobacteria</taxon>
        <taxon>sulfur-oxidizing symbionts</taxon>
    </lineage>
</organism>